<reference evidence="2 3" key="1">
    <citation type="submission" date="2018-07" db="EMBL/GenBank/DDBJ databases">
        <title>Genomic Encyclopedia of Type Strains, Phase IV (KMG-IV): sequencing the most valuable type-strain genomes for metagenomic binning, comparative biology and taxonomic classification.</title>
        <authorList>
            <person name="Goeker M."/>
        </authorList>
    </citation>
    <scope>NUCLEOTIDE SEQUENCE [LARGE SCALE GENOMIC DNA]</scope>
    <source>
        <strain evidence="2 3">DSM 16500</strain>
    </source>
</reference>
<evidence type="ECO:0000313" key="3">
    <source>
        <dbReference type="Proteomes" id="UP000254720"/>
    </source>
</evidence>
<comment type="caution">
    <text evidence="2">The sequence shown here is derived from an EMBL/GenBank/DDBJ whole genome shotgun (WGS) entry which is preliminary data.</text>
</comment>
<organism evidence="2 3">
    <name type="scientific">Aquicella lusitana</name>
    <dbReference type="NCBI Taxonomy" id="254246"/>
    <lineage>
        <taxon>Bacteria</taxon>
        <taxon>Pseudomonadati</taxon>
        <taxon>Pseudomonadota</taxon>
        <taxon>Gammaproteobacteria</taxon>
        <taxon>Legionellales</taxon>
        <taxon>Coxiellaceae</taxon>
        <taxon>Aquicella</taxon>
    </lineage>
</organism>
<accession>A0A370GKL3</accession>
<name>A0A370GKL3_9COXI</name>
<dbReference type="GO" id="GO:0003677">
    <property type="term" value="F:DNA binding"/>
    <property type="evidence" value="ECO:0007669"/>
    <property type="project" value="UniProtKB-KW"/>
</dbReference>
<dbReference type="Gene3D" id="1.10.150.690">
    <property type="entry name" value="DUF2063"/>
    <property type="match status" value="1"/>
</dbReference>
<dbReference type="InterPro" id="IPR018640">
    <property type="entry name" value="DUF2063"/>
</dbReference>
<dbReference type="RefSeq" id="WP_114834323.1">
    <property type="nucleotide sequence ID" value="NZ_LR699115.1"/>
</dbReference>
<evidence type="ECO:0000259" key="1">
    <source>
        <dbReference type="Pfam" id="PF09836"/>
    </source>
</evidence>
<keyword evidence="2" id="KW-0238">DNA-binding</keyword>
<dbReference type="Pfam" id="PF09836">
    <property type="entry name" value="DUF2063"/>
    <property type="match status" value="1"/>
</dbReference>
<proteinExistence type="predicted"/>
<dbReference type="InterPro" id="IPR044922">
    <property type="entry name" value="DUF2063_N_sf"/>
</dbReference>
<dbReference type="Proteomes" id="UP000254720">
    <property type="component" value="Unassembled WGS sequence"/>
</dbReference>
<evidence type="ECO:0000313" key="2">
    <source>
        <dbReference type="EMBL" id="RDI43766.1"/>
    </source>
</evidence>
<feature type="domain" description="Putative DNA-binding" evidence="1">
    <location>
        <begin position="6"/>
        <end position="90"/>
    </location>
</feature>
<sequence>MSLQNLQAELAEAILANDPATTIVLPVEHLRIYQNNIESNLVKTLKNTYPLITKLLGDDFFQTTACHYIAYYPSRSGNLHDYGEYFSDFLAEHPPVKHLCYLAEVALFEWSCHTLFVAADHAALDIALLEKMLPEQYHQIHFILHPACRLMAFQYPIMDIIDLCKGEQNETVHLDKGGIHLLIIRRELEIALAPLTAAEFAFLAALQEDKSLSQAFETALSIEPDFKLEEKLPGWVQDKTLVDCYVENT</sequence>
<protein>
    <submittedName>
        <fullName evidence="2">Putative DNA-binding protein</fullName>
    </submittedName>
</protein>
<dbReference type="OrthoDB" id="4146344at2"/>
<dbReference type="EMBL" id="QQAX01000010">
    <property type="protein sequence ID" value="RDI43766.1"/>
    <property type="molecule type" value="Genomic_DNA"/>
</dbReference>
<keyword evidence="3" id="KW-1185">Reference proteome</keyword>
<dbReference type="AlphaFoldDB" id="A0A370GKL3"/>
<gene>
    <name evidence="2" type="ORF">C8D86_11036</name>
</gene>